<dbReference type="EMBL" id="CACRSS010000001">
    <property type="protein sequence ID" value="VYS76607.1"/>
    <property type="molecule type" value="Genomic_DNA"/>
</dbReference>
<reference evidence="1" key="1">
    <citation type="submission" date="2019-11" db="EMBL/GenBank/DDBJ databases">
        <authorList>
            <person name="Feng L."/>
        </authorList>
    </citation>
    <scope>NUCLEOTIDE SEQUENCE</scope>
    <source>
        <strain evidence="1">AMuciniphilaLFYP55</strain>
    </source>
</reference>
<name>A0A6N2R725_9BACT</name>
<dbReference type="AlphaFoldDB" id="A0A6N2R725"/>
<organism evidence="1">
    <name type="scientific">Akkermansia muciniphila</name>
    <dbReference type="NCBI Taxonomy" id="239935"/>
    <lineage>
        <taxon>Bacteria</taxon>
        <taxon>Pseudomonadati</taxon>
        <taxon>Verrucomicrobiota</taxon>
        <taxon>Verrucomicrobiia</taxon>
        <taxon>Verrucomicrobiales</taxon>
        <taxon>Akkermansiaceae</taxon>
        <taxon>Akkermansia</taxon>
    </lineage>
</organism>
<evidence type="ECO:0000313" key="1">
    <source>
        <dbReference type="EMBL" id="VYS76607.1"/>
    </source>
</evidence>
<protein>
    <submittedName>
        <fullName evidence="1">Uncharacterized protein</fullName>
    </submittedName>
</protein>
<proteinExistence type="predicted"/>
<sequence>MNTENLYYRSHVLRNLGRLGTNILIIYLCLGSFSWGDDHLRESSANLDDIFVSSTDSSNKSLNDSDIQIFYLVSDPCWGNLEKDKNNLLESELRKIYPESGSLSWLEFPISPDLPSNPYGIKTWRICRQQLLYRHYYPFTHFWYEYLNLMPCWMYSLTDYINAPELQAIQLLPCLLKQLSDTMSLFQHSPRRLGMEWVDIGSLNMQEYGGTLSMIQYQNMPWVALCSYFTGRTDLKDKSWLVWCSEYISRVVRKYQYLYRLIYNTSEFAHLGVYEQLWIAHQFKANNELKNKDNHNYLADQFDSKRLWNILFPKDYPDSIRILFLDFQYTAGLSIRGKYIYYAMIKNDKMHLFNDLFFHKTLPIPAGYEQLEHQYGLRKLSQQEYWEMALSLDGVTRGLIISNDLFSKMKTLFSQLRFQRKEEISDSELFYIRMPNDLEWKKSSSIVNDENLTKFQDMIMDIALILHSEFLHQFVYPVISDEKPEVQ</sequence>
<gene>
    <name evidence="1" type="ORF">AMLFYP55_00262</name>
</gene>
<accession>A0A6N2R725</accession>